<reference evidence="2" key="2">
    <citation type="journal article" date="1999" name="J. Genet. Breed.">
        <title>A repetitive sequence familyu of banana (Musa sp.) shows homologies to Copia-like elements.</title>
        <authorList>
            <person name="Baurens F.C."/>
        </authorList>
    </citation>
    <scope>NUCLEOTIDE SEQUENCE</scope>
</reference>
<dbReference type="InterPro" id="IPR013103">
    <property type="entry name" value="RVT_2"/>
</dbReference>
<reference evidence="2" key="1">
    <citation type="submission" date="1997-01" db="EMBL/GenBank/DDBJ databases">
        <authorList>
            <person name="Lagoda P.J.L."/>
        </authorList>
    </citation>
    <scope>NUCLEOTIDE SEQUENCE</scope>
</reference>
<protein>
    <recommendedName>
        <fullName evidence="1">Reverse transcriptase Ty1/copia-type domain-containing protein</fullName>
    </recommendedName>
</protein>
<name>P93251_MUSAC</name>
<evidence type="ECO:0000259" key="1">
    <source>
        <dbReference type="Pfam" id="PF07727"/>
    </source>
</evidence>
<sequence length="120" mass="13867">MQEELNQFERNEVWKLVPRPSDHLVIGTKLVFRNKQDENSIVVRNKARLVAKGFNQEEGIDYEETFAPVARLEAIRMLLAYASSNNFKLFQMDVKSAFLNGFISEEVFVEQPPGFENSLL</sequence>
<feature type="domain" description="Reverse transcriptase Ty1/copia-type" evidence="1">
    <location>
        <begin position="11"/>
        <end position="117"/>
    </location>
</feature>
<dbReference type="EMBL" id="Y10860">
    <property type="protein sequence ID" value="CAA71814.1"/>
    <property type="molecule type" value="Genomic_DNA"/>
</dbReference>
<accession>P93251</accession>
<proteinExistence type="predicted"/>
<evidence type="ECO:0000313" key="2">
    <source>
        <dbReference type="EMBL" id="CAA71814.1"/>
    </source>
</evidence>
<dbReference type="Pfam" id="PF07727">
    <property type="entry name" value="RVT_2"/>
    <property type="match status" value="1"/>
</dbReference>
<organism evidence="2">
    <name type="scientific">Musa acuminata</name>
    <name type="common">Banana</name>
    <name type="synonym">Musa cavendishii</name>
    <dbReference type="NCBI Taxonomy" id="4641"/>
    <lineage>
        <taxon>Eukaryota</taxon>
        <taxon>Viridiplantae</taxon>
        <taxon>Streptophyta</taxon>
        <taxon>Embryophyta</taxon>
        <taxon>Tracheophyta</taxon>
        <taxon>Spermatophyta</taxon>
        <taxon>Magnoliopsida</taxon>
        <taxon>Liliopsida</taxon>
        <taxon>Zingiberales</taxon>
        <taxon>Musaceae</taxon>
        <taxon>Musa</taxon>
    </lineage>
</organism>
<dbReference type="AlphaFoldDB" id="P93251"/>